<evidence type="ECO:0000259" key="1">
    <source>
        <dbReference type="Pfam" id="PF15866"/>
    </source>
</evidence>
<dbReference type="RefSeq" id="XP_023160756.1">
    <property type="nucleotide sequence ID" value="XM_023304988.2"/>
</dbReference>
<gene>
    <name evidence="3" type="primary">LOC111592642</name>
</gene>
<proteinExistence type="predicted"/>
<keyword evidence="2" id="KW-1185">Reference proteome</keyword>
<dbReference type="KEGG" id="dhe:111592642"/>
<sequence length="221" mass="24860">MNAFAHLDLFDGIPAKCPVKGCHSQLTPQELLAHLLMRHRPEDSMLEIGSEWHTVYDLDLAKLTPGCNHVVGVIAYAGSNNANRSRPIGPELQLVHHLPIILMLYVSPPAPNLEQMYVLYLISPVASRKVSAHVSLLHGVEGREVRGLRCLRNFLDAPLLDSEELLHSNMDYLIYTATDVWEHCTTGDRCKLQFKVVLHGEPNLFEVEDDPQEEALWQATQ</sequence>
<dbReference type="OrthoDB" id="7812632at2759"/>
<reference evidence="3" key="1">
    <citation type="submission" date="2025-08" db="UniProtKB">
        <authorList>
            <consortium name="RefSeq"/>
        </authorList>
    </citation>
    <scope>IDENTIFICATION</scope>
    <source>
        <strain evidence="3">15085-1641.00</strain>
        <tissue evidence="3">Whole body</tissue>
    </source>
</reference>
<dbReference type="Proteomes" id="UP000504633">
    <property type="component" value="Unplaced"/>
</dbReference>
<protein>
    <submittedName>
        <fullName evidence="3">Uncharacterized protein LOC111592642</fullName>
    </submittedName>
</protein>
<dbReference type="GeneID" id="111592642"/>
<dbReference type="AlphaFoldDB" id="A0A6J1L2Y8"/>
<dbReference type="InterPro" id="IPR031732">
    <property type="entry name" value="DUF4729"/>
</dbReference>
<dbReference type="OMA" id="HRPEDSM"/>
<evidence type="ECO:0000313" key="2">
    <source>
        <dbReference type="Proteomes" id="UP000504633"/>
    </source>
</evidence>
<name>A0A6J1L2Y8_DROHY</name>
<dbReference type="Pfam" id="PF15866">
    <property type="entry name" value="DUF4729"/>
    <property type="match status" value="1"/>
</dbReference>
<accession>A0A6J1L2Y8</accession>
<organism evidence="2 3">
    <name type="scientific">Drosophila hydei</name>
    <name type="common">Fruit fly</name>
    <dbReference type="NCBI Taxonomy" id="7224"/>
    <lineage>
        <taxon>Eukaryota</taxon>
        <taxon>Metazoa</taxon>
        <taxon>Ecdysozoa</taxon>
        <taxon>Arthropoda</taxon>
        <taxon>Hexapoda</taxon>
        <taxon>Insecta</taxon>
        <taxon>Pterygota</taxon>
        <taxon>Neoptera</taxon>
        <taxon>Endopterygota</taxon>
        <taxon>Diptera</taxon>
        <taxon>Brachycera</taxon>
        <taxon>Muscomorpha</taxon>
        <taxon>Ephydroidea</taxon>
        <taxon>Drosophilidae</taxon>
        <taxon>Drosophila</taxon>
    </lineage>
</organism>
<evidence type="ECO:0000313" key="3">
    <source>
        <dbReference type="RefSeq" id="XP_023160756.1"/>
    </source>
</evidence>
<feature type="domain" description="DUF4729" evidence="1">
    <location>
        <begin position="16"/>
        <end position="182"/>
    </location>
</feature>